<gene>
    <name evidence="1" type="ORF">8F11_54</name>
</gene>
<name>A0A2H4J180_9CAUD</name>
<dbReference type="InterPro" id="IPR021145">
    <property type="entry name" value="Portal_protein_SPP1_Gp6-like"/>
</dbReference>
<evidence type="ECO:0008006" key="2">
    <source>
        <dbReference type="Google" id="ProtNLM"/>
    </source>
</evidence>
<sequence length="530" mass="58872">MGILSKIGRKSDAELNETGSVTYTYDAFKPGEQFPPANAIERISKYRRMKKLYDGKQAEIYERATALLKDTPHAAQLQKLYIAVNIADIICTKPSDLLVGESPIFDSGIADDTPQQFAINSYVEENDLVKLIHESALANGYRGDSWVKERWGYRQDYSALTSRGLPIPGEAEMEPIIEHVAADCVFPITSDGNVKKFKSVVIASVEWVISRNDETPYLNVEHQLPGYIINERYKLTQYEGGVDSSYGYPVQIFNIAEKVGESEIITTGVPHLLVHHIPYKSTDDQWEGKGTLEALETILIAINDRLAQIDYVLWKHVDPTAYGPKVGGSNARLAGTYIEISKDDATPGYMTWNSEITGAFKELETLIGMAFQIAETPQWLFGTVLGDQNAGGTGTSHTDVAAIRARFLPILSKVARIRTHYDRALRDALYNCQLLDIAHGDADFEAVYPIIHWQDGLPRSEKEQAEIMAIRTGNKPTLDVATAIKRMDGVDDIQAAEILTRIEGDTEREVGTVDSSIFNETVETTEEADS</sequence>
<dbReference type="EMBL" id="MF417871">
    <property type="protein sequence ID" value="ASN68089.1"/>
    <property type="molecule type" value="Genomic_DNA"/>
</dbReference>
<organism evidence="1">
    <name type="scientific">uncultured Caudovirales phage</name>
    <dbReference type="NCBI Taxonomy" id="2100421"/>
    <lineage>
        <taxon>Viruses</taxon>
        <taxon>Duplodnaviria</taxon>
        <taxon>Heunggongvirae</taxon>
        <taxon>Uroviricota</taxon>
        <taxon>Caudoviricetes</taxon>
        <taxon>Peduoviridae</taxon>
        <taxon>Maltschvirus</taxon>
        <taxon>Maltschvirus maltsch</taxon>
    </lineage>
</organism>
<protein>
    <recommendedName>
        <fullName evidence="2">Portal protein</fullName>
    </recommendedName>
</protein>
<accession>A0A2H4J180</accession>
<reference evidence="1" key="1">
    <citation type="submission" date="2017-06" db="EMBL/GenBank/DDBJ databases">
        <title>Novel phages from South African skin metaviromes.</title>
        <authorList>
            <person name="van Zyl L.J."/>
            <person name="Abrahams Y."/>
            <person name="Stander E.A."/>
            <person name="Kirby B.M."/>
            <person name="Clavaud C."/>
            <person name="Farcet C."/>
            <person name="Breton L."/>
            <person name="Trindade M.I."/>
        </authorList>
    </citation>
    <scope>NUCLEOTIDE SEQUENCE</scope>
</reference>
<dbReference type="Pfam" id="PF05133">
    <property type="entry name" value="SPP1_portal"/>
    <property type="match status" value="1"/>
</dbReference>
<evidence type="ECO:0000313" key="1">
    <source>
        <dbReference type="EMBL" id="ASN68089.1"/>
    </source>
</evidence>
<proteinExistence type="predicted"/>